<accession>A0A9P6JT16</accession>
<protein>
    <submittedName>
        <fullName evidence="1">Uncharacterized protein</fullName>
    </submittedName>
</protein>
<keyword evidence="2" id="KW-1185">Reference proteome</keyword>
<name>A0A9P6JT16_9AGAR</name>
<organism evidence="1 2">
    <name type="scientific">Crepidotus variabilis</name>
    <dbReference type="NCBI Taxonomy" id="179855"/>
    <lineage>
        <taxon>Eukaryota</taxon>
        <taxon>Fungi</taxon>
        <taxon>Dikarya</taxon>
        <taxon>Basidiomycota</taxon>
        <taxon>Agaricomycotina</taxon>
        <taxon>Agaricomycetes</taxon>
        <taxon>Agaricomycetidae</taxon>
        <taxon>Agaricales</taxon>
        <taxon>Agaricineae</taxon>
        <taxon>Crepidotaceae</taxon>
        <taxon>Crepidotus</taxon>
    </lineage>
</organism>
<dbReference type="AlphaFoldDB" id="A0A9P6JT16"/>
<comment type="caution">
    <text evidence="1">The sequence shown here is derived from an EMBL/GenBank/DDBJ whole genome shotgun (WGS) entry which is preliminary data.</text>
</comment>
<evidence type="ECO:0000313" key="1">
    <source>
        <dbReference type="EMBL" id="KAF9531095.1"/>
    </source>
</evidence>
<dbReference type="Proteomes" id="UP000807306">
    <property type="component" value="Unassembled WGS sequence"/>
</dbReference>
<sequence length="151" mass="16758">MTLPLNMLTIATNSKSQAILSFDPQTCSSIPKTLISLHTKAIRIENQVSRYTNALRGKAGCPRMTGGHRDRHRLRNFVVSHPPMLRQTTQRIQETSTMSYSNDVSPYHAASADALNLALFQSLTGNTLEKRVVHFCLSGSRAFIILIVGTF</sequence>
<dbReference type="EMBL" id="MU157836">
    <property type="protein sequence ID" value="KAF9531095.1"/>
    <property type="molecule type" value="Genomic_DNA"/>
</dbReference>
<gene>
    <name evidence="1" type="ORF">CPB83DRAFT_121942</name>
</gene>
<reference evidence="1" key="1">
    <citation type="submission" date="2020-11" db="EMBL/GenBank/DDBJ databases">
        <authorList>
            <consortium name="DOE Joint Genome Institute"/>
            <person name="Ahrendt S."/>
            <person name="Riley R."/>
            <person name="Andreopoulos W."/>
            <person name="Labutti K."/>
            <person name="Pangilinan J."/>
            <person name="Ruiz-Duenas F.J."/>
            <person name="Barrasa J.M."/>
            <person name="Sanchez-Garcia M."/>
            <person name="Camarero S."/>
            <person name="Miyauchi S."/>
            <person name="Serrano A."/>
            <person name="Linde D."/>
            <person name="Babiker R."/>
            <person name="Drula E."/>
            <person name="Ayuso-Fernandez I."/>
            <person name="Pacheco R."/>
            <person name="Padilla G."/>
            <person name="Ferreira P."/>
            <person name="Barriuso J."/>
            <person name="Kellner H."/>
            <person name="Castanera R."/>
            <person name="Alfaro M."/>
            <person name="Ramirez L."/>
            <person name="Pisabarro A.G."/>
            <person name="Kuo A."/>
            <person name="Tritt A."/>
            <person name="Lipzen A."/>
            <person name="He G."/>
            <person name="Yan M."/>
            <person name="Ng V."/>
            <person name="Cullen D."/>
            <person name="Martin F."/>
            <person name="Rosso M.-N."/>
            <person name="Henrissat B."/>
            <person name="Hibbett D."/>
            <person name="Martinez A.T."/>
            <person name="Grigoriev I.V."/>
        </authorList>
    </citation>
    <scope>NUCLEOTIDE SEQUENCE</scope>
    <source>
        <strain evidence="1">CBS 506.95</strain>
    </source>
</reference>
<proteinExistence type="predicted"/>
<evidence type="ECO:0000313" key="2">
    <source>
        <dbReference type="Proteomes" id="UP000807306"/>
    </source>
</evidence>